<keyword evidence="6" id="KW-1185">Reference proteome</keyword>
<gene>
    <name evidence="5" type="ORF">CLHOM_31800</name>
</gene>
<sequence length="780" mass="88835">MNKKKILSLLLTCLLVTYPTLTAVALDKTTTYNTASSLNSNKIIALSESKVKLTKENAVDQSKALLENYFGILVNDKDFKCTTTLDSLYYSESSSDRRVWNISWFYRAYQKEINISVSLDANDGKLIYMNKSEYGTNTSSSIPTLSSEEAKKIAEETIKKINPKEYANSKLSEDRWFLNRGNSSNYNFSYVRVINGANYENNNIYVNVDGTTGKVTAYNCNWDYSLSIPEKEKYIELKDAQAIFKNDMDMVLKYKLFANKYEYQNTENKKNVKLVYEPKLTSGTVIDAVNGKFVTYDYTKTTETASLNEKETAAFYEKYKSLQNSAAPLSESEALASIKNIVNSIYGSGYSINNLRYSEDTKKIWTAYFSKKIDDKITQDGSISINALNGQIIYINNYSPYDYNEKFTPKFTWKEGYTKAIDALGNYFKDKIKDINLTLINEQIQYAKYQQEPERFYRYTFSRKVTNIPFEDNNIYIEINAKTGEISSMHCLWDENITFQNPETNIGVEKSKDSYSSKYIPTLNYTLKNTTATSNSPAKAELDLVYVLPYISVYVDAFDGKILNAYDGEEIKFDIADFLNEIKNSKYEKEIKILAYKGLIDTNNFKLNAEVKNINLIKTLVDALGYTPYIVSEKNSLDSAASSTDAGAGSLNTTPLSDEDYIKMAKYYGIVVDDIENFNGDTQVSKEDMCKALIRFLQYDNIAQASDIFTLNFKDSKDVSKDNLGYVALAKGLNLVTLDADNYLKPKKIITNEDLALGIFKALQLKQINNNRYPFPIYKN</sequence>
<organism evidence="5 6">
    <name type="scientific">Clostridium homopropionicum DSM 5847</name>
    <dbReference type="NCBI Taxonomy" id="1121318"/>
    <lineage>
        <taxon>Bacteria</taxon>
        <taxon>Bacillati</taxon>
        <taxon>Bacillota</taxon>
        <taxon>Clostridia</taxon>
        <taxon>Eubacteriales</taxon>
        <taxon>Clostridiaceae</taxon>
        <taxon>Clostridium</taxon>
    </lineage>
</organism>
<evidence type="ECO:0000313" key="5">
    <source>
        <dbReference type="EMBL" id="KOA18283.1"/>
    </source>
</evidence>
<dbReference type="STRING" id="36844.SAMN04488501_101304"/>
<keyword evidence="2" id="KW-0732">Signal</keyword>
<name>A0A0L6Z658_9CLOT</name>
<accession>A0A0L6Z658</accession>
<dbReference type="InterPro" id="IPR001119">
    <property type="entry name" value="SLH_dom"/>
</dbReference>
<dbReference type="Pfam" id="PF00395">
    <property type="entry name" value="SLH"/>
    <property type="match status" value="1"/>
</dbReference>
<dbReference type="EMBL" id="LHUR01000042">
    <property type="protein sequence ID" value="KOA18283.1"/>
    <property type="molecule type" value="Genomic_DNA"/>
</dbReference>
<dbReference type="AlphaFoldDB" id="A0A0L6Z658"/>
<dbReference type="InterPro" id="IPR032599">
    <property type="entry name" value="YcdB/YcdC_rep_domain"/>
</dbReference>
<dbReference type="Pfam" id="PF16244">
    <property type="entry name" value="DUF4901"/>
    <property type="match status" value="1"/>
</dbReference>
<evidence type="ECO:0000259" key="4">
    <source>
        <dbReference type="Pfam" id="PF16244"/>
    </source>
</evidence>
<feature type="chain" id="PRO_5039615745" evidence="2">
    <location>
        <begin position="23"/>
        <end position="780"/>
    </location>
</feature>
<evidence type="ECO:0000256" key="1">
    <source>
        <dbReference type="ARBA" id="ARBA00022737"/>
    </source>
</evidence>
<dbReference type="PATRIC" id="fig|1121318.3.peg.3179"/>
<dbReference type="Proteomes" id="UP000037043">
    <property type="component" value="Unassembled WGS sequence"/>
</dbReference>
<evidence type="ECO:0000256" key="2">
    <source>
        <dbReference type="SAM" id="SignalP"/>
    </source>
</evidence>
<comment type="caution">
    <text evidence="5">The sequence shown here is derived from an EMBL/GenBank/DDBJ whole genome shotgun (WGS) entry which is preliminary data.</text>
</comment>
<feature type="domain" description="SLH" evidence="3">
    <location>
        <begin position="713"/>
        <end position="753"/>
    </location>
</feature>
<dbReference type="RefSeq" id="WP_052222633.1">
    <property type="nucleotide sequence ID" value="NZ_LHUR01000042.1"/>
</dbReference>
<evidence type="ECO:0000259" key="3">
    <source>
        <dbReference type="Pfam" id="PF00395"/>
    </source>
</evidence>
<feature type="signal peptide" evidence="2">
    <location>
        <begin position="1"/>
        <end position="22"/>
    </location>
</feature>
<evidence type="ECO:0000313" key="6">
    <source>
        <dbReference type="Proteomes" id="UP000037043"/>
    </source>
</evidence>
<reference evidence="6" key="1">
    <citation type="submission" date="2015-08" db="EMBL/GenBank/DDBJ databases">
        <title>Genome sequence of the strict anaerobe Clostridium homopropionicum LuHBu1 (DSM 5847T).</title>
        <authorList>
            <person name="Poehlein A."/>
            <person name="Beck M."/>
            <person name="Schiel-Bengelsdorf B."/>
            <person name="Bengelsdorf F.R."/>
            <person name="Daniel R."/>
            <person name="Duerre P."/>
        </authorList>
    </citation>
    <scope>NUCLEOTIDE SEQUENCE [LARGE SCALE GENOMIC DNA]</scope>
    <source>
        <strain evidence="6">DSM 5847</strain>
    </source>
</reference>
<feature type="domain" description="YcdB/YcdC repeated" evidence="4">
    <location>
        <begin position="94"/>
        <end position="222"/>
    </location>
</feature>
<protein>
    <submittedName>
        <fullName evidence="5">Peptidase propeptide and YPEB domain protein</fullName>
    </submittedName>
</protein>
<proteinExistence type="predicted"/>
<keyword evidence="1" id="KW-0677">Repeat</keyword>